<feature type="compositionally biased region" description="Low complexity" evidence="3">
    <location>
        <begin position="284"/>
        <end position="293"/>
    </location>
</feature>
<dbReference type="SUPFAM" id="SSF48726">
    <property type="entry name" value="Immunoglobulin"/>
    <property type="match status" value="1"/>
</dbReference>
<evidence type="ECO:0000313" key="6">
    <source>
        <dbReference type="Proteomes" id="UP000770717"/>
    </source>
</evidence>
<keyword evidence="6" id="KW-1185">Reference proteome</keyword>
<reference evidence="5" key="1">
    <citation type="thesis" date="2020" institute="ProQuest LLC" country="789 East Eisenhower Parkway, Ann Arbor, MI, USA">
        <title>Comparative Genomics and Chromosome Evolution.</title>
        <authorList>
            <person name="Mudd A.B."/>
        </authorList>
    </citation>
    <scope>NUCLEOTIDE SEQUENCE</scope>
    <source>
        <strain evidence="5">HN-11 Male</strain>
        <tissue evidence="5">Kidney and liver</tissue>
    </source>
</reference>
<accession>A0A8J6EC72</accession>
<dbReference type="AlphaFoldDB" id="A0A8J6EC72"/>
<evidence type="ECO:0000256" key="3">
    <source>
        <dbReference type="SAM" id="MobiDB-lite"/>
    </source>
</evidence>
<keyword evidence="2" id="KW-0325">Glycoprotein</keyword>
<protein>
    <submittedName>
        <fullName evidence="5">Uncharacterized protein</fullName>
    </submittedName>
</protein>
<keyword evidence="4" id="KW-1133">Transmembrane helix</keyword>
<comment type="caution">
    <text evidence="5">The sequence shown here is derived from an EMBL/GenBank/DDBJ whole genome shotgun (WGS) entry which is preliminary data.</text>
</comment>
<feature type="region of interest" description="Disordered" evidence="3">
    <location>
        <begin position="325"/>
        <end position="347"/>
    </location>
</feature>
<feature type="compositionally biased region" description="Basic and acidic residues" evidence="3">
    <location>
        <begin position="272"/>
        <end position="283"/>
    </location>
</feature>
<proteinExistence type="predicted"/>
<organism evidence="5 6">
    <name type="scientific">Eleutherodactylus coqui</name>
    <name type="common">Puerto Rican coqui</name>
    <dbReference type="NCBI Taxonomy" id="57060"/>
    <lineage>
        <taxon>Eukaryota</taxon>
        <taxon>Metazoa</taxon>
        <taxon>Chordata</taxon>
        <taxon>Craniata</taxon>
        <taxon>Vertebrata</taxon>
        <taxon>Euteleostomi</taxon>
        <taxon>Amphibia</taxon>
        <taxon>Batrachia</taxon>
        <taxon>Anura</taxon>
        <taxon>Neobatrachia</taxon>
        <taxon>Hyloidea</taxon>
        <taxon>Eleutherodactylidae</taxon>
        <taxon>Eleutherodactylinae</taxon>
        <taxon>Eleutherodactylus</taxon>
        <taxon>Eleutherodactylus</taxon>
    </lineage>
</organism>
<evidence type="ECO:0000256" key="2">
    <source>
        <dbReference type="ARBA" id="ARBA00023180"/>
    </source>
</evidence>
<feature type="transmembrane region" description="Helical" evidence="4">
    <location>
        <begin position="245"/>
        <end position="264"/>
    </location>
</feature>
<evidence type="ECO:0000313" key="5">
    <source>
        <dbReference type="EMBL" id="KAG9463226.1"/>
    </source>
</evidence>
<keyword evidence="4" id="KW-0812">Transmembrane</keyword>
<evidence type="ECO:0000256" key="1">
    <source>
        <dbReference type="ARBA" id="ARBA00022729"/>
    </source>
</evidence>
<dbReference type="EMBL" id="WNTK01007602">
    <property type="protein sequence ID" value="KAG9463226.1"/>
    <property type="molecule type" value="Genomic_DNA"/>
</dbReference>
<dbReference type="Proteomes" id="UP000770717">
    <property type="component" value="Unassembled WGS sequence"/>
</dbReference>
<dbReference type="Gene3D" id="2.60.40.10">
    <property type="entry name" value="Immunoglobulins"/>
    <property type="match status" value="1"/>
</dbReference>
<dbReference type="PANTHER" id="PTHR44427:SF5">
    <property type="entry name" value="V-SET AND IMMUNOGLOBULIN DOMAIN-CONTAINING PROTEIN 10-LIKE"/>
    <property type="match status" value="1"/>
</dbReference>
<feature type="region of interest" description="Disordered" evidence="3">
    <location>
        <begin position="272"/>
        <end position="308"/>
    </location>
</feature>
<dbReference type="InterPro" id="IPR013783">
    <property type="entry name" value="Ig-like_fold"/>
</dbReference>
<feature type="compositionally biased region" description="Basic and acidic residues" evidence="3">
    <location>
        <begin position="325"/>
        <end position="338"/>
    </location>
</feature>
<evidence type="ECO:0000256" key="4">
    <source>
        <dbReference type="SAM" id="Phobius"/>
    </source>
</evidence>
<name>A0A8J6EC72_ELECQ</name>
<dbReference type="InterPro" id="IPR050831">
    <property type="entry name" value="CEA_cell_adhesion"/>
</dbReference>
<sequence length="347" mass="39227">MDILCVSWKALDQSSPKTGRPSTSSQAPTHLGRWSPSFSSIVLLIQILSSVSSVYVRRGSDITDCNMKCPHTRDVLLLYQKCGDKDDNLLLELWCDNSWSYNHWDPRLHLNRSSGCWRLTDARKDDSCEYILWRHNSSGGFRRSTAITVLDPVLISNITSNSSRLGQDIAVSVQFSGEEAAVTWEADGGSLPDRYRLMDNNRMLIIPSAQREDAGRRLRVRVTNPVSEETREYLLEITDALSSPLLPAAGIFVFSVIAAIILLVKCRKTTRRVEKNNHSEEHGGQSSSSSENDPSGEQEEETKEKNPINIIHSIWRRVWKNSEYEGTRRDERAEKDDISITLTDNSD</sequence>
<dbReference type="OrthoDB" id="6159398at2759"/>
<dbReference type="InterPro" id="IPR036179">
    <property type="entry name" value="Ig-like_dom_sf"/>
</dbReference>
<keyword evidence="4" id="KW-0472">Membrane</keyword>
<keyword evidence="1" id="KW-0732">Signal</keyword>
<gene>
    <name evidence="5" type="ORF">GDO78_022168</name>
</gene>
<dbReference type="PANTHER" id="PTHR44427">
    <property type="entry name" value="CARCINOEMBRYONIC ANTIGEN-RELATED CELL ADHESION MOLECULE 19"/>
    <property type="match status" value="1"/>
</dbReference>